<gene>
    <name evidence="2" type="ORF">D0868_04843</name>
</gene>
<name>A0A3M6Z028_HORWE</name>
<proteinExistence type="predicted"/>
<sequence>MQPLLCILLAFLGLALAAPTQNYNTTTPPTVTATATTTITHASTLSSSSSTIENDPWLLTNITLFHPSPPPYQNHTNSTSSSYASSAFISFHFRDTNKGLELETRCFRTLPKHSELDPGRTYFPCEYGRVRFAYAAAEEELKVRRVHRDDW</sequence>
<keyword evidence="1" id="KW-0732">Signal</keyword>
<evidence type="ECO:0000256" key="1">
    <source>
        <dbReference type="SAM" id="SignalP"/>
    </source>
</evidence>
<comment type="caution">
    <text evidence="2">The sequence shown here is derived from an EMBL/GenBank/DDBJ whole genome shotgun (WGS) entry which is preliminary data.</text>
</comment>
<reference evidence="2 3" key="1">
    <citation type="journal article" date="2018" name="BMC Genomics">
        <title>Genomic evidence for intraspecific hybridization in a clonal and extremely halotolerant yeast.</title>
        <authorList>
            <person name="Gostincar C."/>
            <person name="Stajich J.E."/>
            <person name="Zupancic J."/>
            <person name="Zalar P."/>
            <person name="Gunde-Cimerman N."/>
        </authorList>
    </citation>
    <scope>NUCLEOTIDE SEQUENCE [LARGE SCALE GENOMIC DNA]</scope>
    <source>
        <strain evidence="2 3">EXF-6654</strain>
    </source>
</reference>
<dbReference type="EMBL" id="QWIK01000317">
    <property type="protein sequence ID" value="RMY08381.1"/>
    <property type="molecule type" value="Genomic_DNA"/>
</dbReference>
<feature type="signal peptide" evidence="1">
    <location>
        <begin position="1"/>
        <end position="17"/>
    </location>
</feature>
<feature type="chain" id="PRO_5018071874" description="AA1-like domain-containing protein" evidence="1">
    <location>
        <begin position="18"/>
        <end position="151"/>
    </location>
</feature>
<dbReference type="AlphaFoldDB" id="A0A3M6Z028"/>
<organism evidence="2 3">
    <name type="scientific">Hortaea werneckii</name>
    <name type="common">Black yeast</name>
    <name type="synonym">Cladosporium werneckii</name>
    <dbReference type="NCBI Taxonomy" id="91943"/>
    <lineage>
        <taxon>Eukaryota</taxon>
        <taxon>Fungi</taxon>
        <taxon>Dikarya</taxon>
        <taxon>Ascomycota</taxon>
        <taxon>Pezizomycotina</taxon>
        <taxon>Dothideomycetes</taxon>
        <taxon>Dothideomycetidae</taxon>
        <taxon>Mycosphaerellales</taxon>
        <taxon>Teratosphaeriaceae</taxon>
        <taxon>Hortaea</taxon>
    </lineage>
</organism>
<protein>
    <recommendedName>
        <fullName evidence="4">AA1-like domain-containing protein</fullName>
    </recommendedName>
</protein>
<evidence type="ECO:0000313" key="3">
    <source>
        <dbReference type="Proteomes" id="UP000282582"/>
    </source>
</evidence>
<evidence type="ECO:0008006" key="4">
    <source>
        <dbReference type="Google" id="ProtNLM"/>
    </source>
</evidence>
<evidence type="ECO:0000313" key="2">
    <source>
        <dbReference type="EMBL" id="RMY08381.1"/>
    </source>
</evidence>
<dbReference type="Proteomes" id="UP000282582">
    <property type="component" value="Unassembled WGS sequence"/>
</dbReference>
<accession>A0A3M6Z028</accession>